<proteinExistence type="predicted"/>
<accession>A0A0P1GDJ1</accession>
<organism evidence="1 2">
    <name type="scientific">Tropicibacter naphthalenivorans</name>
    <dbReference type="NCBI Taxonomy" id="441103"/>
    <lineage>
        <taxon>Bacteria</taxon>
        <taxon>Pseudomonadati</taxon>
        <taxon>Pseudomonadota</taxon>
        <taxon>Alphaproteobacteria</taxon>
        <taxon>Rhodobacterales</taxon>
        <taxon>Roseobacteraceae</taxon>
        <taxon>Tropicibacter</taxon>
    </lineage>
</organism>
<dbReference type="RefSeq" id="WP_058247935.1">
    <property type="nucleotide sequence ID" value="NZ_CYSE01000004.1"/>
</dbReference>
<protein>
    <submittedName>
        <fullName evidence="1">Uncharacterized protein</fullName>
    </submittedName>
</protein>
<dbReference type="STRING" id="441103.TRN7648_02432"/>
<reference evidence="1 2" key="1">
    <citation type="submission" date="2015-09" db="EMBL/GenBank/DDBJ databases">
        <authorList>
            <consortium name="Swine Surveillance"/>
        </authorList>
    </citation>
    <scope>NUCLEOTIDE SEQUENCE [LARGE SCALE GENOMIC DNA]</scope>
    <source>
        <strain evidence="1 2">CECT 7648</strain>
    </source>
</reference>
<dbReference type="AlphaFoldDB" id="A0A0P1GDJ1"/>
<evidence type="ECO:0000313" key="2">
    <source>
        <dbReference type="Proteomes" id="UP000054935"/>
    </source>
</evidence>
<dbReference type="OrthoDB" id="7870683at2"/>
<name>A0A0P1GDJ1_9RHOB</name>
<keyword evidence="2" id="KW-1185">Reference proteome</keyword>
<evidence type="ECO:0000313" key="1">
    <source>
        <dbReference type="EMBL" id="CUH79362.1"/>
    </source>
</evidence>
<dbReference type="EMBL" id="CYSE01000004">
    <property type="protein sequence ID" value="CUH79362.1"/>
    <property type="molecule type" value="Genomic_DNA"/>
</dbReference>
<gene>
    <name evidence="1" type="ORF">TRN7648_02432</name>
</gene>
<dbReference type="Proteomes" id="UP000054935">
    <property type="component" value="Unassembled WGS sequence"/>
</dbReference>
<sequence>MIDLLAPDDAPTPAMLRAWFEAAHTGAGTPFLPPDHADALARYALLRGEGVSMMEAVAPAFRDPPRDVSWEILGDDAPGQNWHDHRDPQRAYALFRQKLDWARRDRARLDYKLWLRPAGDA</sequence>